<organism evidence="1 2">
    <name type="scientific">Lottia gigantea</name>
    <name type="common">Giant owl limpet</name>
    <dbReference type="NCBI Taxonomy" id="225164"/>
    <lineage>
        <taxon>Eukaryota</taxon>
        <taxon>Metazoa</taxon>
        <taxon>Spiralia</taxon>
        <taxon>Lophotrochozoa</taxon>
        <taxon>Mollusca</taxon>
        <taxon>Gastropoda</taxon>
        <taxon>Patellogastropoda</taxon>
        <taxon>Lottioidea</taxon>
        <taxon>Lottiidae</taxon>
        <taxon>Lottia</taxon>
    </lineage>
</organism>
<feature type="non-terminal residue" evidence="1">
    <location>
        <position position="1"/>
    </location>
</feature>
<dbReference type="AlphaFoldDB" id="V4AGK2"/>
<accession>V4AGK2</accession>
<name>V4AGK2_LOTGI</name>
<dbReference type="EMBL" id="KB201549">
    <property type="protein sequence ID" value="ESO96012.1"/>
    <property type="molecule type" value="Genomic_DNA"/>
</dbReference>
<protein>
    <submittedName>
        <fullName evidence="1">Uncharacterized protein</fullName>
    </submittedName>
</protein>
<dbReference type="GeneID" id="20231336"/>
<proteinExistence type="predicted"/>
<dbReference type="RefSeq" id="XP_009053133.1">
    <property type="nucleotide sequence ID" value="XM_009054885.1"/>
</dbReference>
<reference evidence="1 2" key="1">
    <citation type="journal article" date="2013" name="Nature">
        <title>Insights into bilaterian evolution from three spiralian genomes.</title>
        <authorList>
            <person name="Simakov O."/>
            <person name="Marletaz F."/>
            <person name="Cho S.J."/>
            <person name="Edsinger-Gonzales E."/>
            <person name="Havlak P."/>
            <person name="Hellsten U."/>
            <person name="Kuo D.H."/>
            <person name="Larsson T."/>
            <person name="Lv J."/>
            <person name="Arendt D."/>
            <person name="Savage R."/>
            <person name="Osoegawa K."/>
            <person name="de Jong P."/>
            <person name="Grimwood J."/>
            <person name="Chapman J.A."/>
            <person name="Shapiro H."/>
            <person name="Aerts A."/>
            <person name="Otillar R.P."/>
            <person name="Terry A.Y."/>
            <person name="Boore J.L."/>
            <person name="Grigoriev I.V."/>
            <person name="Lindberg D.R."/>
            <person name="Seaver E.C."/>
            <person name="Weisblat D.A."/>
            <person name="Putnam N.H."/>
            <person name="Rokhsar D.S."/>
        </authorList>
    </citation>
    <scope>NUCLEOTIDE SEQUENCE [LARGE SCALE GENOMIC DNA]</scope>
</reference>
<dbReference type="HOGENOM" id="CLU_3074708_0_0_1"/>
<dbReference type="Proteomes" id="UP000030746">
    <property type="component" value="Unassembled WGS sequence"/>
</dbReference>
<sequence>SNSILPNINLVLYYQETNLILNSQTQIEFYTPRHQSSTILPDTNLILYSQTPI</sequence>
<dbReference type="KEGG" id="lgi:LOTGIDRAFT_116335"/>
<gene>
    <name evidence="1" type="ORF">LOTGIDRAFT_116335</name>
</gene>
<dbReference type="CTD" id="20231336"/>
<keyword evidence="2" id="KW-1185">Reference proteome</keyword>
<evidence type="ECO:0000313" key="2">
    <source>
        <dbReference type="Proteomes" id="UP000030746"/>
    </source>
</evidence>
<evidence type="ECO:0000313" key="1">
    <source>
        <dbReference type="EMBL" id="ESO96012.1"/>
    </source>
</evidence>